<sequence>MSLTHILPIVGAAVVVISYLVATHLPPPKPKIAGIDLGTTYSCIALYHAGSGEVEVVPDSVSKRLTIPSVAAIEAKNGTVLVGSEAKAQATLNPANTVYEAKRFIGRSFSVEHANEERFPFTIFNRSGSFGFRLPADQHHVLDSPEKVGAQILTRLKQSAEALLATKVTYVLLIATSSRCVMAVPAEFTEAQRNATKDAAALAGLEVLRLLTEPTAAAMAYGLHEQQALSRYNGTMQDSPELQQRLRVAAEELKVCLSDKLQCDVRVALDAGTSDAAFEASLTRSEFEAINAEIFERMRQPVLEALSKAGVPAQGIHEVVLVGGSTRVPKVRATLTEMFGKPPHTSIDPDQAVAVGVAVQAGILAGAWPLTVSAIEIPFSADLSADELAELADEEMYDELNPDTDQDL</sequence>
<dbReference type="Pfam" id="PF00012">
    <property type="entry name" value="HSP70"/>
    <property type="match status" value="2"/>
</dbReference>
<accession>A9VB51</accession>
<keyword evidence="6" id="KW-1185">Reference proteome</keyword>
<organism evidence="5 6">
    <name type="scientific">Monosiga brevicollis</name>
    <name type="common">Choanoflagellate</name>
    <dbReference type="NCBI Taxonomy" id="81824"/>
    <lineage>
        <taxon>Eukaryota</taxon>
        <taxon>Choanoflagellata</taxon>
        <taxon>Craspedida</taxon>
        <taxon>Salpingoecidae</taxon>
        <taxon>Monosiga</taxon>
    </lineage>
</organism>
<dbReference type="GeneID" id="5895159"/>
<keyword evidence="4" id="KW-0812">Transmembrane</keyword>
<name>A9VB51_MONBE</name>
<evidence type="ECO:0000256" key="3">
    <source>
        <dbReference type="ARBA" id="ARBA00022840"/>
    </source>
</evidence>
<dbReference type="Gene3D" id="3.30.420.40">
    <property type="match status" value="3"/>
</dbReference>
<evidence type="ECO:0000256" key="4">
    <source>
        <dbReference type="SAM" id="Phobius"/>
    </source>
</evidence>
<gene>
    <name evidence="5" type="ORF">MONBRDRAFT_38951</name>
</gene>
<dbReference type="PROSITE" id="PS00297">
    <property type="entry name" value="HSP70_1"/>
    <property type="match status" value="1"/>
</dbReference>
<dbReference type="InterPro" id="IPR013126">
    <property type="entry name" value="Hsp_70_fam"/>
</dbReference>
<evidence type="ECO:0000256" key="1">
    <source>
        <dbReference type="ARBA" id="ARBA00007381"/>
    </source>
</evidence>
<dbReference type="Gene3D" id="3.30.30.30">
    <property type="match status" value="1"/>
</dbReference>
<dbReference type="AlphaFoldDB" id="A9VB51"/>
<dbReference type="GO" id="GO:0005524">
    <property type="term" value="F:ATP binding"/>
    <property type="evidence" value="ECO:0007669"/>
    <property type="project" value="UniProtKB-KW"/>
</dbReference>
<reference evidence="5 6" key="1">
    <citation type="journal article" date="2008" name="Nature">
        <title>The genome of the choanoflagellate Monosiga brevicollis and the origin of metazoans.</title>
        <authorList>
            <consortium name="JGI Sequencing"/>
            <person name="King N."/>
            <person name="Westbrook M.J."/>
            <person name="Young S.L."/>
            <person name="Kuo A."/>
            <person name="Abedin M."/>
            <person name="Chapman J."/>
            <person name="Fairclough S."/>
            <person name="Hellsten U."/>
            <person name="Isogai Y."/>
            <person name="Letunic I."/>
            <person name="Marr M."/>
            <person name="Pincus D."/>
            <person name="Putnam N."/>
            <person name="Rokas A."/>
            <person name="Wright K.J."/>
            <person name="Zuzow R."/>
            <person name="Dirks W."/>
            <person name="Good M."/>
            <person name="Goodstein D."/>
            <person name="Lemons D."/>
            <person name="Li W."/>
            <person name="Lyons J.B."/>
            <person name="Morris A."/>
            <person name="Nichols S."/>
            <person name="Richter D.J."/>
            <person name="Salamov A."/>
            <person name="Bork P."/>
            <person name="Lim W.A."/>
            <person name="Manning G."/>
            <person name="Miller W.T."/>
            <person name="McGinnis W."/>
            <person name="Shapiro H."/>
            <person name="Tjian R."/>
            <person name="Grigoriev I.V."/>
            <person name="Rokhsar D."/>
        </authorList>
    </citation>
    <scope>NUCLEOTIDE SEQUENCE [LARGE SCALE GENOMIC DNA]</scope>
    <source>
        <strain evidence="6">MX1 / ATCC 50154</strain>
    </source>
</reference>
<dbReference type="RefSeq" id="XP_001749899.1">
    <property type="nucleotide sequence ID" value="XM_001749847.1"/>
</dbReference>
<dbReference type="OMA" id="HTIFNAK"/>
<dbReference type="InterPro" id="IPR018181">
    <property type="entry name" value="Heat_shock_70_CS"/>
</dbReference>
<dbReference type="Proteomes" id="UP000001357">
    <property type="component" value="Unassembled WGS sequence"/>
</dbReference>
<dbReference type="EMBL" id="CH991575">
    <property type="protein sequence ID" value="EDQ85278.1"/>
    <property type="molecule type" value="Genomic_DNA"/>
</dbReference>
<proteinExistence type="inferred from homology"/>
<evidence type="ECO:0000313" key="5">
    <source>
        <dbReference type="EMBL" id="EDQ85278.1"/>
    </source>
</evidence>
<dbReference type="PRINTS" id="PR00301">
    <property type="entry name" value="HEATSHOCK70"/>
</dbReference>
<dbReference type="KEGG" id="mbr:MONBRDRAFT_38951"/>
<dbReference type="InterPro" id="IPR043129">
    <property type="entry name" value="ATPase_NBD"/>
</dbReference>
<keyword evidence="2" id="KW-0547">Nucleotide-binding</keyword>
<keyword evidence="3" id="KW-0067">ATP-binding</keyword>
<keyword evidence="4" id="KW-0472">Membrane</keyword>
<dbReference type="PROSITE" id="PS01036">
    <property type="entry name" value="HSP70_3"/>
    <property type="match status" value="1"/>
</dbReference>
<evidence type="ECO:0000256" key="2">
    <source>
        <dbReference type="ARBA" id="ARBA00022741"/>
    </source>
</evidence>
<dbReference type="PANTHER" id="PTHR19375">
    <property type="entry name" value="HEAT SHOCK PROTEIN 70KDA"/>
    <property type="match status" value="1"/>
</dbReference>
<dbReference type="eggNOG" id="KOG0101">
    <property type="taxonomic scope" value="Eukaryota"/>
</dbReference>
<dbReference type="FunFam" id="3.30.30.30:FF:000007">
    <property type="entry name" value="Heat shock 70 kDa protein 13"/>
    <property type="match status" value="1"/>
</dbReference>
<protein>
    <submittedName>
        <fullName evidence="5">Uncharacterized protein</fullName>
    </submittedName>
</protein>
<keyword evidence="4" id="KW-1133">Transmembrane helix</keyword>
<feature type="transmembrane region" description="Helical" evidence="4">
    <location>
        <begin position="6"/>
        <end position="22"/>
    </location>
</feature>
<dbReference type="Gene3D" id="3.90.640.10">
    <property type="entry name" value="Actin, Chain A, domain 4"/>
    <property type="match status" value="1"/>
</dbReference>
<dbReference type="InParanoid" id="A9VB51"/>
<comment type="similarity">
    <text evidence="1">Belongs to the heat shock protein 70 family.</text>
</comment>
<dbReference type="STRING" id="81824.A9VB51"/>
<evidence type="ECO:0000313" key="6">
    <source>
        <dbReference type="Proteomes" id="UP000001357"/>
    </source>
</evidence>
<dbReference type="SUPFAM" id="SSF53067">
    <property type="entry name" value="Actin-like ATPase domain"/>
    <property type="match status" value="2"/>
</dbReference>
<dbReference type="GO" id="GO:0140662">
    <property type="term" value="F:ATP-dependent protein folding chaperone"/>
    <property type="evidence" value="ECO:0007669"/>
    <property type="project" value="InterPro"/>
</dbReference>